<dbReference type="PANTHER" id="PTHR35046:SF26">
    <property type="entry name" value="RNA-DIRECTED DNA POLYMERASE"/>
    <property type="match status" value="1"/>
</dbReference>
<accession>A0A151T8J0</accession>
<dbReference type="GO" id="GO:0015074">
    <property type="term" value="P:DNA integration"/>
    <property type="evidence" value="ECO:0007669"/>
    <property type="project" value="InterPro"/>
</dbReference>
<dbReference type="PANTHER" id="PTHR35046">
    <property type="entry name" value="ZINC KNUCKLE (CCHC-TYPE) FAMILY PROTEIN"/>
    <property type="match status" value="1"/>
</dbReference>
<dbReference type="Proteomes" id="UP000075243">
    <property type="component" value="Chromosome 7"/>
</dbReference>
<proteinExistence type="predicted"/>
<dbReference type="GO" id="GO:0003676">
    <property type="term" value="F:nucleic acid binding"/>
    <property type="evidence" value="ECO:0007669"/>
    <property type="project" value="InterPro"/>
</dbReference>
<evidence type="ECO:0000313" key="3">
    <source>
        <dbReference type="Proteomes" id="UP000075243"/>
    </source>
</evidence>
<dbReference type="STRING" id="3821.A0A151T8J0"/>
<dbReference type="InterPro" id="IPR012337">
    <property type="entry name" value="RNaseH-like_sf"/>
</dbReference>
<sequence>MDFIVGLLSSKGFTAIFVVVDRLTKIAHFMPLKTGFTAKIVATVFLDYVVKLHGFPQGIVLDRDPIFLSAFW</sequence>
<keyword evidence="3" id="KW-1185">Reference proteome</keyword>
<dbReference type="InterPro" id="IPR036397">
    <property type="entry name" value="RNaseH_sf"/>
</dbReference>
<reference evidence="2 3" key="1">
    <citation type="journal article" date="2012" name="Nat. Biotechnol.">
        <title>Draft genome sequence of pigeonpea (Cajanus cajan), an orphan legume crop of resource-poor farmers.</title>
        <authorList>
            <person name="Varshney R.K."/>
            <person name="Chen W."/>
            <person name="Li Y."/>
            <person name="Bharti A.K."/>
            <person name="Saxena R.K."/>
            <person name="Schlueter J.A."/>
            <person name="Donoghue M.T."/>
            <person name="Azam S."/>
            <person name="Fan G."/>
            <person name="Whaley A.M."/>
            <person name="Farmer A.D."/>
            <person name="Sheridan J."/>
            <person name="Iwata A."/>
            <person name="Tuteja R."/>
            <person name="Penmetsa R.V."/>
            <person name="Wu W."/>
            <person name="Upadhyaya H.D."/>
            <person name="Yang S.P."/>
            <person name="Shah T."/>
            <person name="Saxena K.B."/>
            <person name="Michael T."/>
            <person name="McCombie W.R."/>
            <person name="Yang B."/>
            <person name="Zhang G."/>
            <person name="Yang H."/>
            <person name="Wang J."/>
            <person name="Spillane C."/>
            <person name="Cook D.R."/>
            <person name="May G.D."/>
            <person name="Xu X."/>
            <person name="Jackson S.A."/>
        </authorList>
    </citation>
    <scope>NUCLEOTIDE SEQUENCE [LARGE SCALE GENOMIC DNA]</scope>
    <source>
        <strain evidence="3">cv. Asha</strain>
    </source>
</reference>
<evidence type="ECO:0000259" key="1">
    <source>
        <dbReference type="PROSITE" id="PS50994"/>
    </source>
</evidence>
<dbReference type="InterPro" id="IPR001584">
    <property type="entry name" value="Integrase_cat-core"/>
</dbReference>
<dbReference type="OMA" id="KIAHFMP"/>
<dbReference type="SUPFAM" id="SSF53098">
    <property type="entry name" value="Ribonuclease H-like"/>
    <property type="match status" value="1"/>
</dbReference>
<dbReference type="AlphaFoldDB" id="A0A151T8J0"/>
<dbReference type="EMBL" id="CM003609">
    <property type="protein sequence ID" value="KYP63363.1"/>
    <property type="molecule type" value="Genomic_DNA"/>
</dbReference>
<organism evidence="2 3">
    <name type="scientific">Cajanus cajan</name>
    <name type="common">Pigeon pea</name>
    <name type="synonym">Cajanus indicus</name>
    <dbReference type="NCBI Taxonomy" id="3821"/>
    <lineage>
        <taxon>Eukaryota</taxon>
        <taxon>Viridiplantae</taxon>
        <taxon>Streptophyta</taxon>
        <taxon>Embryophyta</taxon>
        <taxon>Tracheophyta</taxon>
        <taxon>Spermatophyta</taxon>
        <taxon>Magnoliopsida</taxon>
        <taxon>eudicotyledons</taxon>
        <taxon>Gunneridae</taxon>
        <taxon>Pentapetalae</taxon>
        <taxon>rosids</taxon>
        <taxon>fabids</taxon>
        <taxon>Fabales</taxon>
        <taxon>Fabaceae</taxon>
        <taxon>Papilionoideae</taxon>
        <taxon>50 kb inversion clade</taxon>
        <taxon>NPAAA clade</taxon>
        <taxon>indigoferoid/millettioid clade</taxon>
        <taxon>Phaseoleae</taxon>
        <taxon>Cajanus</taxon>
    </lineage>
</organism>
<feature type="domain" description="Integrase catalytic" evidence="1">
    <location>
        <begin position="1"/>
        <end position="72"/>
    </location>
</feature>
<protein>
    <submittedName>
        <fullName evidence="2">Retrotransposable element Tf2</fullName>
    </submittedName>
</protein>
<evidence type="ECO:0000313" key="2">
    <source>
        <dbReference type="EMBL" id="KYP63363.1"/>
    </source>
</evidence>
<dbReference type="Gene3D" id="3.30.420.10">
    <property type="entry name" value="Ribonuclease H-like superfamily/Ribonuclease H"/>
    <property type="match status" value="1"/>
</dbReference>
<gene>
    <name evidence="2" type="ORF">KK1_017932</name>
</gene>
<dbReference type="PROSITE" id="PS50994">
    <property type="entry name" value="INTEGRASE"/>
    <property type="match status" value="1"/>
</dbReference>
<dbReference type="Gramene" id="C.cajan_17419.t">
    <property type="protein sequence ID" value="C.cajan_17419.t.cds1"/>
    <property type="gene ID" value="C.cajan_17419"/>
</dbReference>
<name>A0A151T8J0_CAJCA</name>